<dbReference type="Proteomes" id="UP000516052">
    <property type="component" value="Chromosome"/>
</dbReference>
<evidence type="ECO:0000259" key="4">
    <source>
        <dbReference type="PROSITE" id="PS50932"/>
    </source>
</evidence>
<keyword evidence="6" id="KW-1185">Reference proteome</keyword>
<dbReference type="PANTHER" id="PTHR30146:SF109">
    <property type="entry name" value="HTH-TYPE TRANSCRIPTIONAL REGULATOR GALS"/>
    <property type="match status" value="1"/>
</dbReference>
<dbReference type="SMART" id="SM00354">
    <property type="entry name" value="HTH_LACI"/>
    <property type="match status" value="1"/>
</dbReference>
<keyword evidence="3" id="KW-0804">Transcription</keyword>
<organism evidence="5 6">
    <name type="scientific">Streptomyces roseirectus</name>
    <dbReference type="NCBI Taxonomy" id="2768066"/>
    <lineage>
        <taxon>Bacteria</taxon>
        <taxon>Bacillati</taxon>
        <taxon>Actinomycetota</taxon>
        <taxon>Actinomycetes</taxon>
        <taxon>Kitasatosporales</taxon>
        <taxon>Streptomycetaceae</taxon>
        <taxon>Streptomyces</taxon>
    </lineage>
</organism>
<dbReference type="GO" id="GO:0000976">
    <property type="term" value="F:transcription cis-regulatory region binding"/>
    <property type="evidence" value="ECO:0007669"/>
    <property type="project" value="TreeGrafter"/>
</dbReference>
<dbReference type="RefSeq" id="WP_187751698.1">
    <property type="nucleotide sequence ID" value="NZ_CP060828.1"/>
</dbReference>
<dbReference type="Gene3D" id="3.40.50.2300">
    <property type="match status" value="2"/>
</dbReference>
<dbReference type="Pfam" id="PF00356">
    <property type="entry name" value="LacI"/>
    <property type="match status" value="1"/>
</dbReference>
<protein>
    <submittedName>
        <fullName evidence="5">LacI family DNA-binding transcriptional regulator</fullName>
    </submittedName>
</protein>
<dbReference type="AlphaFoldDB" id="A0A7H0IPQ8"/>
<keyword evidence="2 5" id="KW-0238">DNA-binding</keyword>
<evidence type="ECO:0000256" key="1">
    <source>
        <dbReference type="ARBA" id="ARBA00023015"/>
    </source>
</evidence>
<dbReference type="GO" id="GO:0003700">
    <property type="term" value="F:DNA-binding transcription factor activity"/>
    <property type="evidence" value="ECO:0007669"/>
    <property type="project" value="TreeGrafter"/>
</dbReference>
<dbReference type="SUPFAM" id="SSF53822">
    <property type="entry name" value="Periplasmic binding protein-like I"/>
    <property type="match status" value="1"/>
</dbReference>
<evidence type="ECO:0000256" key="3">
    <source>
        <dbReference type="ARBA" id="ARBA00023163"/>
    </source>
</evidence>
<dbReference type="PROSITE" id="PS50932">
    <property type="entry name" value="HTH_LACI_2"/>
    <property type="match status" value="1"/>
</dbReference>
<dbReference type="InterPro" id="IPR028082">
    <property type="entry name" value="Peripla_BP_I"/>
</dbReference>
<evidence type="ECO:0000256" key="2">
    <source>
        <dbReference type="ARBA" id="ARBA00023125"/>
    </source>
</evidence>
<dbReference type="KEGG" id="sroi:IAG44_38545"/>
<dbReference type="PRINTS" id="PR00036">
    <property type="entry name" value="HTHLACI"/>
</dbReference>
<dbReference type="Gene3D" id="1.10.260.40">
    <property type="entry name" value="lambda repressor-like DNA-binding domains"/>
    <property type="match status" value="1"/>
</dbReference>
<dbReference type="InterPro" id="IPR000843">
    <property type="entry name" value="HTH_LacI"/>
</dbReference>
<dbReference type="InterPro" id="IPR010982">
    <property type="entry name" value="Lambda_DNA-bd_dom_sf"/>
</dbReference>
<gene>
    <name evidence="5" type="ORF">IAG44_38545</name>
</gene>
<dbReference type="Pfam" id="PF13377">
    <property type="entry name" value="Peripla_BP_3"/>
    <property type="match status" value="1"/>
</dbReference>
<dbReference type="EMBL" id="CP060828">
    <property type="protein sequence ID" value="QNP74774.1"/>
    <property type="molecule type" value="Genomic_DNA"/>
</dbReference>
<keyword evidence="1" id="KW-0805">Transcription regulation</keyword>
<name>A0A7H0IPQ8_9ACTN</name>
<accession>A0A7H0IPQ8</accession>
<evidence type="ECO:0000313" key="6">
    <source>
        <dbReference type="Proteomes" id="UP000516052"/>
    </source>
</evidence>
<dbReference type="PROSITE" id="PS00356">
    <property type="entry name" value="HTH_LACI_1"/>
    <property type="match status" value="1"/>
</dbReference>
<dbReference type="CDD" id="cd01392">
    <property type="entry name" value="HTH_LacI"/>
    <property type="match status" value="1"/>
</dbReference>
<dbReference type="CDD" id="cd06267">
    <property type="entry name" value="PBP1_LacI_sugar_binding-like"/>
    <property type="match status" value="1"/>
</dbReference>
<evidence type="ECO:0000313" key="5">
    <source>
        <dbReference type="EMBL" id="QNP74774.1"/>
    </source>
</evidence>
<sequence length="343" mass="36189">MAANRRPTLADVAREVGVSAKTVSRVLNEDGPASARTREQVLAAVARLGFQPNLMARNIRVGGPDTTVGLVIPDLGNPFFGAVARGIEDTVGVRGLTLLMGSSADDPDRERALTDKFLARRISILMVVPSVGASHAHLKSHRDAGLPVVFLDRPGAGLTADSVVSTNRTGAHDGVAHLVAHGHRRIAFVGDLPTRLYTRRERLAGYREALREAGLPDDPALITNAHDQHGASAATARLLERADPPTALFAGNNIAALGIVTELARSRRKDVAVVAFDDVPLAEALEPALTVVAQNPEEIGRAAAATALARLDGDRSRARTVTVPTRLISRGSGEQRLAARHGA</sequence>
<dbReference type="PANTHER" id="PTHR30146">
    <property type="entry name" value="LACI-RELATED TRANSCRIPTIONAL REPRESSOR"/>
    <property type="match status" value="1"/>
</dbReference>
<proteinExistence type="predicted"/>
<reference evidence="5 6" key="1">
    <citation type="submission" date="2020-08" db="EMBL/GenBank/DDBJ databases">
        <title>A novel species.</title>
        <authorList>
            <person name="Gao J."/>
        </authorList>
    </citation>
    <scope>NUCLEOTIDE SEQUENCE [LARGE SCALE GENOMIC DNA]</scope>
    <source>
        <strain evidence="5 6">CRXT-G-22</strain>
    </source>
</reference>
<feature type="domain" description="HTH lacI-type" evidence="4">
    <location>
        <begin position="7"/>
        <end position="61"/>
    </location>
</feature>
<dbReference type="InterPro" id="IPR046335">
    <property type="entry name" value="LacI/GalR-like_sensor"/>
</dbReference>
<dbReference type="SUPFAM" id="SSF47413">
    <property type="entry name" value="lambda repressor-like DNA-binding domains"/>
    <property type="match status" value="1"/>
</dbReference>